<proteinExistence type="predicted"/>
<protein>
    <recommendedName>
        <fullName evidence="4">DUF3108 domain-containing protein</fullName>
    </recommendedName>
</protein>
<feature type="chain" id="PRO_5019208543" description="DUF3108 domain-containing protein" evidence="1">
    <location>
        <begin position="21"/>
        <end position="291"/>
    </location>
</feature>
<comment type="caution">
    <text evidence="2">The sequence shown here is derived from an EMBL/GenBank/DDBJ whole genome shotgun (WGS) entry which is preliminary data.</text>
</comment>
<dbReference type="Proteomes" id="UP000284605">
    <property type="component" value="Unassembled WGS sequence"/>
</dbReference>
<dbReference type="OrthoDB" id="7290480at2"/>
<reference evidence="2 3" key="1">
    <citation type="submission" date="2018-09" db="EMBL/GenBank/DDBJ databases">
        <authorList>
            <person name="Zhu H."/>
        </authorList>
    </citation>
    <scope>NUCLEOTIDE SEQUENCE [LARGE SCALE GENOMIC DNA]</scope>
    <source>
        <strain evidence="2 3">K1W22B-8</strain>
    </source>
</reference>
<gene>
    <name evidence="2" type="ORF">D3874_19865</name>
</gene>
<evidence type="ECO:0000313" key="2">
    <source>
        <dbReference type="EMBL" id="RJF88954.1"/>
    </source>
</evidence>
<dbReference type="RefSeq" id="WP_147385740.1">
    <property type="nucleotide sequence ID" value="NZ_QYUK01000011.1"/>
</dbReference>
<evidence type="ECO:0000313" key="3">
    <source>
        <dbReference type="Proteomes" id="UP000284605"/>
    </source>
</evidence>
<organism evidence="2 3">
    <name type="scientific">Oleomonas cavernae</name>
    <dbReference type="NCBI Taxonomy" id="2320859"/>
    <lineage>
        <taxon>Bacteria</taxon>
        <taxon>Pseudomonadati</taxon>
        <taxon>Pseudomonadota</taxon>
        <taxon>Alphaproteobacteria</taxon>
        <taxon>Acetobacterales</taxon>
        <taxon>Acetobacteraceae</taxon>
        <taxon>Oleomonas</taxon>
    </lineage>
</organism>
<keyword evidence="3" id="KW-1185">Reference proteome</keyword>
<evidence type="ECO:0008006" key="4">
    <source>
        <dbReference type="Google" id="ProtNLM"/>
    </source>
</evidence>
<sequence length="291" mass="31192">MRVVFAAAVLLGLAAMPAVAETSISGPASAQLVPGESPSLKSVSRSFELENLYVPDGKTRWFVIETETTRQDALIDSDDGVPTGRQVVSLREVVAGAIGPVTTRLSVDAHAVKVDRMPLAVVENWGCCVQSNTLRSYDLLTGRLISVRSSDLAVPTFTRTGSPAVGWRVEVFRGVEPLGTEMLGNDPTAFGLITLIREDVPVQQVLLRFATAKDGDANTPVDWTNEIGWVTPGKGALTDHFVLKPEEASTMSLVWTLDEKTRITIPFTGEKLDVAHAALPAGISAADRKVE</sequence>
<keyword evidence="1" id="KW-0732">Signal</keyword>
<dbReference type="AlphaFoldDB" id="A0A418WFZ9"/>
<name>A0A418WFZ9_9PROT</name>
<feature type="signal peptide" evidence="1">
    <location>
        <begin position="1"/>
        <end position="20"/>
    </location>
</feature>
<accession>A0A418WFZ9</accession>
<evidence type="ECO:0000256" key="1">
    <source>
        <dbReference type="SAM" id="SignalP"/>
    </source>
</evidence>
<dbReference type="EMBL" id="QYUK01000011">
    <property type="protein sequence ID" value="RJF88954.1"/>
    <property type="molecule type" value="Genomic_DNA"/>
</dbReference>